<proteinExistence type="predicted"/>
<dbReference type="PANTHER" id="PTHR43433:SF5">
    <property type="entry name" value="AB HYDROLASE-1 DOMAIN-CONTAINING PROTEIN"/>
    <property type="match status" value="1"/>
</dbReference>
<evidence type="ECO:0000256" key="2">
    <source>
        <dbReference type="SAM" id="SignalP"/>
    </source>
</evidence>
<evidence type="ECO:0000259" key="3">
    <source>
        <dbReference type="Pfam" id="PF12697"/>
    </source>
</evidence>
<evidence type="ECO:0000256" key="1">
    <source>
        <dbReference type="SAM" id="MobiDB-lite"/>
    </source>
</evidence>
<dbReference type="InterPro" id="IPR029058">
    <property type="entry name" value="AB_hydrolase_fold"/>
</dbReference>
<dbReference type="Pfam" id="PF12697">
    <property type="entry name" value="Abhydrolase_6"/>
    <property type="match status" value="1"/>
</dbReference>
<organism evidence="4">
    <name type="scientific">uncultured Pleomorphomonas sp</name>
    <dbReference type="NCBI Taxonomy" id="442121"/>
    <lineage>
        <taxon>Bacteria</taxon>
        <taxon>Pseudomonadati</taxon>
        <taxon>Pseudomonadota</taxon>
        <taxon>Alphaproteobacteria</taxon>
        <taxon>Hyphomicrobiales</taxon>
        <taxon>Pleomorphomonadaceae</taxon>
        <taxon>Pleomorphomonas</taxon>
        <taxon>environmental samples</taxon>
    </lineage>
</organism>
<feature type="domain" description="AB hydrolase-1" evidence="3">
    <location>
        <begin position="65"/>
        <end position="277"/>
    </location>
</feature>
<feature type="region of interest" description="Disordered" evidence="1">
    <location>
        <begin position="289"/>
        <end position="320"/>
    </location>
</feature>
<accession>A0A212L2L5</accession>
<evidence type="ECO:0000313" key="4">
    <source>
        <dbReference type="EMBL" id="SCM71801.1"/>
    </source>
</evidence>
<keyword evidence="2" id="KW-0732">Signal</keyword>
<dbReference type="SUPFAM" id="SSF53474">
    <property type="entry name" value="alpha/beta-Hydrolases"/>
    <property type="match status" value="1"/>
</dbReference>
<feature type="signal peptide" evidence="2">
    <location>
        <begin position="1"/>
        <end position="23"/>
    </location>
</feature>
<dbReference type="InterPro" id="IPR000073">
    <property type="entry name" value="AB_hydrolase_1"/>
</dbReference>
<feature type="compositionally biased region" description="Polar residues" evidence="1">
    <location>
        <begin position="307"/>
        <end position="320"/>
    </location>
</feature>
<gene>
    <name evidence="4" type="ORF">KL86PLE_100344</name>
</gene>
<reference evidence="4" key="1">
    <citation type="submission" date="2016-08" db="EMBL/GenBank/DDBJ databases">
        <authorList>
            <person name="Seilhamer J.J."/>
        </authorList>
    </citation>
    <scope>NUCLEOTIDE SEQUENCE</scope>
    <source>
        <strain evidence="4">86</strain>
    </source>
</reference>
<dbReference type="GO" id="GO:0016787">
    <property type="term" value="F:hydrolase activity"/>
    <property type="evidence" value="ECO:0007669"/>
    <property type="project" value="UniProtKB-KW"/>
</dbReference>
<dbReference type="PANTHER" id="PTHR43433">
    <property type="entry name" value="HYDROLASE, ALPHA/BETA FOLD FAMILY PROTEIN"/>
    <property type="match status" value="1"/>
</dbReference>
<dbReference type="AlphaFoldDB" id="A0A212L2L5"/>
<keyword evidence="4" id="KW-0378">Hydrolase</keyword>
<dbReference type="Gene3D" id="3.40.50.1820">
    <property type="entry name" value="alpha/beta hydrolase"/>
    <property type="match status" value="1"/>
</dbReference>
<feature type="chain" id="PRO_5012939590" evidence="2">
    <location>
        <begin position="24"/>
        <end position="320"/>
    </location>
</feature>
<sequence>MPMLRHVLAALCLLLAAAAPALAVPKWQRFPVPPPMPPADESGFADIRGISMFYSIYGKGKGSPILLIHGGLSSGDVWSFEVPTLARSHEVIVADSRGQGRSKHGLAWLTYHRMAEDYVALLAELKIDKVTLVGWSDGGIIGLDIAMHHPKLLDRLFAQAPNVTPDGLTSIPEIDPPPLSESLSSDEADQPDPAARARSRQMARERIFRRLWATEPNYSDGDLARIRVPTEIVIGDHDPVIRPEHAAHIAKAIPGARLVVLKDVGHPAHSQDPKQYLKAIEDFMAAGKPAAARPPAIAAQKAPASPNSQTAGLASQGSVQ</sequence>
<name>A0A212L2L5_9HYPH</name>
<protein>
    <submittedName>
        <fullName evidence="4">Alpha/beta hydrolase fold protein</fullName>
    </submittedName>
</protein>
<dbReference type="InterPro" id="IPR050471">
    <property type="entry name" value="AB_hydrolase"/>
</dbReference>
<feature type="region of interest" description="Disordered" evidence="1">
    <location>
        <begin position="167"/>
        <end position="200"/>
    </location>
</feature>
<feature type="compositionally biased region" description="Low complexity" evidence="1">
    <location>
        <begin position="289"/>
        <end position="306"/>
    </location>
</feature>
<dbReference type="EMBL" id="FMJD01000002">
    <property type="protein sequence ID" value="SCM71801.1"/>
    <property type="molecule type" value="Genomic_DNA"/>
</dbReference>